<accession>A0A8U0IHJ6</accession>
<dbReference type="InterPro" id="IPR012675">
    <property type="entry name" value="Beta-grasp_dom_sf"/>
</dbReference>
<dbReference type="Proteomes" id="UP000830434">
    <property type="component" value="Chromosome"/>
</dbReference>
<dbReference type="PROSITE" id="PS00197">
    <property type="entry name" value="2FE2S_FER_1"/>
    <property type="match status" value="1"/>
</dbReference>
<keyword evidence="4" id="KW-0479">Metal-binding</keyword>
<gene>
    <name evidence="10" type="ORF">M0R88_14570</name>
</gene>
<dbReference type="InterPro" id="IPR001041">
    <property type="entry name" value="2Fe-2S_ferredoxin-type"/>
</dbReference>
<keyword evidence="11" id="KW-1185">Reference proteome</keyword>
<protein>
    <submittedName>
        <fullName evidence="10">2Fe-2S iron-sulfur cluster-binding protein</fullName>
    </submittedName>
</protein>
<organism evidence="10 11">
    <name type="scientific">Halorussus gelatinilyticus</name>
    <dbReference type="NCBI Taxonomy" id="2937524"/>
    <lineage>
        <taxon>Archaea</taxon>
        <taxon>Methanobacteriati</taxon>
        <taxon>Methanobacteriota</taxon>
        <taxon>Stenosarchaea group</taxon>
        <taxon>Halobacteria</taxon>
        <taxon>Halobacteriales</taxon>
        <taxon>Haladaptataceae</taxon>
        <taxon>Halorussus</taxon>
    </lineage>
</organism>
<evidence type="ECO:0000256" key="3">
    <source>
        <dbReference type="ARBA" id="ARBA00022714"/>
    </source>
</evidence>
<reference evidence="10" key="1">
    <citation type="submission" date="2022-04" db="EMBL/GenBank/DDBJ databases">
        <title>Diverse halophilic archaea isolated from saline environments.</title>
        <authorList>
            <person name="Cui H.-L."/>
        </authorList>
    </citation>
    <scope>NUCLEOTIDE SEQUENCE</scope>
    <source>
        <strain evidence="10">XZYJT40</strain>
    </source>
</reference>
<evidence type="ECO:0000256" key="7">
    <source>
        <dbReference type="ARBA" id="ARBA00023014"/>
    </source>
</evidence>
<evidence type="ECO:0000256" key="8">
    <source>
        <dbReference type="ARBA" id="ARBA00034078"/>
    </source>
</evidence>
<dbReference type="PANTHER" id="PTHR43112:SF3">
    <property type="entry name" value="FERREDOXIN-2, CHLOROPLASTIC"/>
    <property type="match status" value="1"/>
</dbReference>
<feature type="domain" description="2Fe-2S ferredoxin-type" evidence="9">
    <location>
        <begin position="4"/>
        <end position="102"/>
    </location>
</feature>
<evidence type="ECO:0000313" key="10">
    <source>
        <dbReference type="EMBL" id="UPV99731.1"/>
    </source>
</evidence>
<name>A0A8U0IHJ6_9EURY</name>
<dbReference type="PANTHER" id="PTHR43112">
    <property type="entry name" value="FERREDOXIN"/>
    <property type="match status" value="1"/>
</dbReference>
<proteinExistence type="inferred from homology"/>
<dbReference type="GO" id="GO:0051537">
    <property type="term" value="F:2 iron, 2 sulfur cluster binding"/>
    <property type="evidence" value="ECO:0007669"/>
    <property type="project" value="UniProtKB-KW"/>
</dbReference>
<keyword evidence="6" id="KW-0408">Iron</keyword>
<dbReference type="GO" id="GO:0046872">
    <property type="term" value="F:metal ion binding"/>
    <property type="evidence" value="ECO:0007669"/>
    <property type="project" value="UniProtKB-KW"/>
</dbReference>
<evidence type="ECO:0000256" key="5">
    <source>
        <dbReference type="ARBA" id="ARBA00022982"/>
    </source>
</evidence>
<evidence type="ECO:0000256" key="2">
    <source>
        <dbReference type="ARBA" id="ARBA00022448"/>
    </source>
</evidence>
<dbReference type="KEGG" id="haxz:M0R88_14570"/>
<evidence type="ECO:0000313" key="11">
    <source>
        <dbReference type="Proteomes" id="UP000830434"/>
    </source>
</evidence>
<keyword evidence="5" id="KW-0249">Electron transport</keyword>
<dbReference type="SUPFAM" id="SSF54292">
    <property type="entry name" value="2Fe-2S ferredoxin-like"/>
    <property type="match status" value="1"/>
</dbReference>
<evidence type="ECO:0000256" key="1">
    <source>
        <dbReference type="ARBA" id="ARBA00007874"/>
    </source>
</evidence>
<dbReference type="InterPro" id="IPR036010">
    <property type="entry name" value="2Fe-2S_ferredoxin-like_sf"/>
</dbReference>
<dbReference type="Pfam" id="PF00111">
    <property type="entry name" value="Fer2"/>
    <property type="match status" value="1"/>
</dbReference>
<keyword evidence="2" id="KW-0813">Transport</keyword>
<dbReference type="CDD" id="cd00207">
    <property type="entry name" value="fer2"/>
    <property type="match status" value="1"/>
</dbReference>
<dbReference type="Gene3D" id="3.10.20.30">
    <property type="match status" value="1"/>
</dbReference>
<keyword evidence="3" id="KW-0001">2Fe-2S</keyword>
<evidence type="ECO:0000259" key="9">
    <source>
        <dbReference type="PROSITE" id="PS51085"/>
    </source>
</evidence>
<evidence type="ECO:0000256" key="6">
    <source>
        <dbReference type="ARBA" id="ARBA00023004"/>
    </source>
</evidence>
<evidence type="ECO:0000256" key="4">
    <source>
        <dbReference type="ARBA" id="ARBA00022723"/>
    </source>
</evidence>
<dbReference type="InterPro" id="IPR006058">
    <property type="entry name" value="2Fe2S_fd_BS"/>
</dbReference>
<keyword evidence="7" id="KW-0411">Iron-sulfur</keyword>
<comment type="cofactor">
    <cofactor evidence="8">
        <name>[2Fe-2S] cluster</name>
        <dbReference type="ChEBI" id="CHEBI:190135"/>
    </cofactor>
</comment>
<dbReference type="EMBL" id="CP096658">
    <property type="protein sequence ID" value="UPV99731.1"/>
    <property type="molecule type" value="Genomic_DNA"/>
</dbReference>
<dbReference type="PROSITE" id="PS51085">
    <property type="entry name" value="2FE2S_FER_2"/>
    <property type="match status" value="1"/>
</dbReference>
<comment type="similarity">
    <text evidence="1">Belongs to the 2Fe2S plant-type ferredoxin family.</text>
</comment>
<sequence length="120" mass="13365">MSSYTVEIEVPEDAAIEQAGETVEIEVPETEYLLSAARSEGVWLPADCQQGWCTTCAAKLLEGEVDQSDAKRYFEEDEEAGMILPCTAKPESDLRILACQYDEMLDHRAAHDKPPGRSKR</sequence>
<dbReference type="AlphaFoldDB" id="A0A8U0IHJ6"/>